<dbReference type="RefSeq" id="WP_274797233.1">
    <property type="nucleotide sequence ID" value="NZ_CP113527.1"/>
</dbReference>
<dbReference type="PRINTS" id="PR00035">
    <property type="entry name" value="HTHGNTR"/>
</dbReference>
<evidence type="ECO:0000256" key="5">
    <source>
        <dbReference type="ARBA" id="ARBA00023015"/>
    </source>
</evidence>
<dbReference type="KEGG" id="liu:OU989_11120"/>
<dbReference type="InterPro" id="IPR036390">
    <property type="entry name" value="WH_DNA-bd_sf"/>
</dbReference>
<keyword evidence="3 9" id="KW-0032">Aminotransferase</keyword>
<protein>
    <submittedName>
        <fullName evidence="9">PLP-dependent aminotransferase family protein</fullName>
    </submittedName>
</protein>
<evidence type="ECO:0000256" key="3">
    <source>
        <dbReference type="ARBA" id="ARBA00022576"/>
    </source>
</evidence>
<gene>
    <name evidence="9" type="ORF">OU989_11120</name>
</gene>
<comment type="cofactor">
    <cofactor evidence="1">
        <name>pyridoxal 5'-phosphate</name>
        <dbReference type="ChEBI" id="CHEBI:597326"/>
    </cofactor>
</comment>
<dbReference type="CDD" id="cd07377">
    <property type="entry name" value="WHTH_GntR"/>
    <property type="match status" value="1"/>
</dbReference>
<dbReference type="Gene3D" id="3.40.640.10">
    <property type="entry name" value="Type I PLP-dependent aspartate aminotransferase-like (Major domain)"/>
    <property type="match status" value="1"/>
</dbReference>
<proteinExistence type="inferred from homology"/>
<evidence type="ECO:0000259" key="8">
    <source>
        <dbReference type="PROSITE" id="PS50949"/>
    </source>
</evidence>
<evidence type="ECO:0000256" key="1">
    <source>
        <dbReference type="ARBA" id="ARBA00001933"/>
    </source>
</evidence>
<dbReference type="Gene3D" id="1.10.10.10">
    <property type="entry name" value="Winged helix-like DNA-binding domain superfamily/Winged helix DNA-binding domain"/>
    <property type="match status" value="1"/>
</dbReference>
<dbReference type="Pfam" id="PF00155">
    <property type="entry name" value="Aminotran_1_2"/>
    <property type="match status" value="1"/>
</dbReference>
<dbReference type="InterPro" id="IPR051446">
    <property type="entry name" value="HTH_trans_reg/aminotransferase"/>
</dbReference>
<dbReference type="PANTHER" id="PTHR46577">
    <property type="entry name" value="HTH-TYPE TRANSCRIPTIONAL REGULATORY PROTEIN GABR"/>
    <property type="match status" value="1"/>
</dbReference>
<evidence type="ECO:0000256" key="4">
    <source>
        <dbReference type="ARBA" id="ARBA00022898"/>
    </source>
</evidence>
<dbReference type="InterPro" id="IPR015424">
    <property type="entry name" value="PyrdxlP-dep_Trfase"/>
</dbReference>
<dbReference type="InterPro" id="IPR036388">
    <property type="entry name" value="WH-like_DNA-bd_sf"/>
</dbReference>
<evidence type="ECO:0000313" key="9">
    <source>
        <dbReference type="EMBL" id="WDV08990.1"/>
    </source>
</evidence>
<dbReference type="Proteomes" id="UP001219585">
    <property type="component" value="Chromosome"/>
</dbReference>
<accession>A0AAJ5RW89</accession>
<reference evidence="9" key="1">
    <citation type="submission" date="2022-11" db="EMBL/GenBank/DDBJ databases">
        <title>Lysinibacillus irui.</title>
        <authorList>
            <person name="Akintayo S.O."/>
        </authorList>
    </citation>
    <scope>NUCLEOTIDE SEQUENCE</scope>
    <source>
        <strain evidence="9">IRB4-01</strain>
    </source>
</reference>
<dbReference type="GO" id="GO:0008483">
    <property type="term" value="F:transaminase activity"/>
    <property type="evidence" value="ECO:0007669"/>
    <property type="project" value="UniProtKB-KW"/>
</dbReference>
<name>A0AAJ5RW89_9BACI</name>
<keyword evidence="3 9" id="KW-0808">Transferase</keyword>
<keyword evidence="4" id="KW-0663">Pyridoxal phosphate</keyword>
<dbReference type="PANTHER" id="PTHR46577:SF1">
    <property type="entry name" value="HTH-TYPE TRANSCRIPTIONAL REGULATORY PROTEIN GABR"/>
    <property type="match status" value="1"/>
</dbReference>
<keyword evidence="6" id="KW-0238">DNA-binding</keyword>
<dbReference type="InterPro" id="IPR000524">
    <property type="entry name" value="Tscrpt_reg_HTH_GntR"/>
</dbReference>
<dbReference type="SUPFAM" id="SSF46785">
    <property type="entry name" value="Winged helix' DNA-binding domain"/>
    <property type="match status" value="1"/>
</dbReference>
<keyword evidence="7" id="KW-0804">Transcription</keyword>
<evidence type="ECO:0000256" key="7">
    <source>
        <dbReference type="ARBA" id="ARBA00023163"/>
    </source>
</evidence>
<evidence type="ECO:0000256" key="6">
    <source>
        <dbReference type="ARBA" id="ARBA00023125"/>
    </source>
</evidence>
<dbReference type="GO" id="GO:0030170">
    <property type="term" value="F:pyridoxal phosphate binding"/>
    <property type="evidence" value="ECO:0007669"/>
    <property type="project" value="InterPro"/>
</dbReference>
<dbReference type="InterPro" id="IPR004839">
    <property type="entry name" value="Aminotransferase_I/II_large"/>
</dbReference>
<evidence type="ECO:0000313" key="10">
    <source>
        <dbReference type="Proteomes" id="UP001219585"/>
    </source>
</evidence>
<dbReference type="Pfam" id="PF00392">
    <property type="entry name" value="GntR"/>
    <property type="match status" value="1"/>
</dbReference>
<feature type="domain" description="HTH gntR-type" evidence="8">
    <location>
        <begin position="12"/>
        <end position="80"/>
    </location>
</feature>
<dbReference type="AlphaFoldDB" id="A0AAJ5RW89"/>
<dbReference type="SUPFAM" id="SSF53383">
    <property type="entry name" value="PLP-dependent transferases"/>
    <property type="match status" value="1"/>
</dbReference>
<evidence type="ECO:0000256" key="2">
    <source>
        <dbReference type="ARBA" id="ARBA00005384"/>
    </source>
</evidence>
<dbReference type="PROSITE" id="PS50949">
    <property type="entry name" value="HTH_GNTR"/>
    <property type="match status" value="1"/>
</dbReference>
<organism evidence="9 10">
    <name type="scientific">Lysinibacillus irui</name>
    <dbReference type="NCBI Taxonomy" id="2998077"/>
    <lineage>
        <taxon>Bacteria</taxon>
        <taxon>Bacillati</taxon>
        <taxon>Bacillota</taxon>
        <taxon>Bacilli</taxon>
        <taxon>Bacillales</taxon>
        <taxon>Bacillaceae</taxon>
        <taxon>Lysinibacillus</taxon>
    </lineage>
</organism>
<dbReference type="InterPro" id="IPR015421">
    <property type="entry name" value="PyrdxlP-dep_Trfase_major"/>
</dbReference>
<dbReference type="GO" id="GO:0003700">
    <property type="term" value="F:DNA-binding transcription factor activity"/>
    <property type="evidence" value="ECO:0007669"/>
    <property type="project" value="InterPro"/>
</dbReference>
<dbReference type="CDD" id="cd00609">
    <property type="entry name" value="AAT_like"/>
    <property type="match status" value="1"/>
</dbReference>
<dbReference type="SMART" id="SM00345">
    <property type="entry name" value="HTH_GNTR"/>
    <property type="match status" value="1"/>
</dbReference>
<dbReference type="EMBL" id="CP113527">
    <property type="protein sequence ID" value="WDV08990.1"/>
    <property type="molecule type" value="Genomic_DNA"/>
</dbReference>
<sequence length="468" mass="53876">MLEITPNLNNQEPLYLQLYNYLKAEIQHGNIVANTKLPSQRSLAKHLHISRNTVDAAYQQLLAEGYVWSKEREGLYVAALEKGYFQMGPSLFESPPLVSQPEQELMTIKYDFNYGDINLKDFPYKIWRKLTMQSLNEDNAHLFLYGDPQGELELRKHIASYLYEARGVQCSADQIVIGAGLQHLMGIVCNLIGRNELFAMEDPGYYRVRYLLKDHGIKMKPIPLDDQGIQIDHLRNSNIKAVYVTPSHQFPIGTVMPITRRLELLEWAKSEDAYIIEDDYDGEFRYSGKPIPALQGLDSNEQVIYMGTFSKSLIPSIKLSYMVLPRKLIDLFKRNSYYVQTVSRHHQHTLQLFIESGHWERHLNKSRNGYKRRYEVLIKAIHQIFGDKVKLYGASSGLHILLEPNNKMSEEELIETARLKEVKVYPTSIFYASPSEIKSAKVLLGFANLEEAAIERGIELLKAAWFGK</sequence>
<comment type="similarity">
    <text evidence="2">In the C-terminal section; belongs to the class-I pyridoxal-phosphate-dependent aminotransferase family.</text>
</comment>
<keyword evidence="5" id="KW-0805">Transcription regulation</keyword>
<dbReference type="GO" id="GO:0003677">
    <property type="term" value="F:DNA binding"/>
    <property type="evidence" value="ECO:0007669"/>
    <property type="project" value="UniProtKB-KW"/>
</dbReference>